<keyword evidence="4" id="KW-1185">Reference proteome</keyword>
<feature type="signal peptide" evidence="1">
    <location>
        <begin position="1"/>
        <end position="21"/>
    </location>
</feature>
<dbReference type="EMBL" id="MTAC01000003">
    <property type="protein sequence ID" value="OSI36513.1"/>
    <property type="molecule type" value="Genomic_DNA"/>
</dbReference>
<organism evidence="3 4">
    <name type="scientific">Neisseria dumasiana</name>
    <dbReference type="NCBI Taxonomy" id="1931275"/>
    <lineage>
        <taxon>Bacteria</taxon>
        <taxon>Pseudomonadati</taxon>
        <taxon>Pseudomonadota</taxon>
        <taxon>Betaproteobacteria</taxon>
        <taxon>Neisseriales</taxon>
        <taxon>Neisseriaceae</taxon>
        <taxon>Neisseria</taxon>
    </lineage>
</organism>
<dbReference type="Proteomes" id="UP000193346">
    <property type="component" value="Unassembled WGS sequence"/>
</dbReference>
<dbReference type="InterPro" id="IPR018637">
    <property type="entry name" value="DUF2059"/>
</dbReference>
<feature type="chain" id="PRO_5045186150" description="DUF2059 domain-containing protein" evidence="1">
    <location>
        <begin position="22"/>
        <end position="177"/>
    </location>
</feature>
<keyword evidence="1" id="KW-0732">Signal</keyword>
<protein>
    <recommendedName>
        <fullName evidence="2">DUF2059 domain-containing protein</fullName>
    </recommendedName>
</protein>
<evidence type="ECO:0000313" key="4">
    <source>
        <dbReference type="Proteomes" id="UP000193346"/>
    </source>
</evidence>
<comment type="caution">
    <text evidence="3">The sequence shown here is derived from an EMBL/GenBank/DDBJ whole genome shotgun (WGS) entry which is preliminary data.</text>
</comment>
<evidence type="ECO:0000256" key="1">
    <source>
        <dbReference type="SAM" id="SignalP"/>
    </source>
</evidence>
<name>A0ABX3WQH8_9NEIS</name>
<proteinExistence type="predicted"/>
<evidence type="ECO:0000313" key="3">
    <source>
        <dbReference type="EMBL" id="OSI36513.1"/>
    </source>
</evidence>
<accession>A0ABX3WQH8</accession>
<gene>
    <name evidence="3" type="ORF">BV913_01480</name>
</gene>
<dbReference type="Pfam" id="PF09832">
    <property type="entry name" value="DUF2059"/>
    <property type="match status" value="1"/>
</dbReference>
<reference evidence="3 4" key="1">
    <citation type="submission" date="2017-01" db="EMBL/GenBank/DDBJ databases">
        <authorList>
            <person name="Wolfgang W.J."/>
            <person name="Cole J."/>
            <person name="Wroblewski D."/>
            <person name="Mcginnis J."/>
            <person name="Musser K.A."/>
        </authorList>
    </citation>
    <scope>NUCLEOTIDE SEQUENCE [LARGE SCALE GENOMIC DNA]</scope>
    <source>
        <strain evidence="3 4">93087</strain>
    </source>
</reference>
<evidence type="ECO:0000259" key="2">
    <source>
        <dbReference type="Pfam" id="PF09832"/>
    </source>
</evidence>
<feature type="domain" description="DUF2059" evidence="2">
    <location>
        <begin position="105"/>
        <end position="150"/>
    </location>
</feature>
<sequence>MSTKKYLWAAVLCLTAGLAQAAPASKASVEKLFEVQNFDKMMDDTAKAMPAAATASIQQFLPEVPAAKRKQVNEIINRYLTDFSKHLSNQEIRSEIRRVAIAGAQKVYTQEEVDALIDFSSSPVGRSINAKMPQYLEATMTPLMTVIQAETQKFQQQNGLKMQREINRVICGKNTCK</sequence>